<feature type="binding site" evidence="2">
    <location>
        <position position="45"/>
    </location>
    <ligand>
        <name>Mg(2+)</name>
        <dbReference type="ChEBI" id="CHEBI:18420"/>
        <label>2</label>
    </ligand>
</feature>
<dbReference type="Proteomes" id="UP000198575">
    <property type="component" value="Unassembled WGS sequence"/>
</dbReference>
<evidence type="ECO:0000259" key="3">
    <source>
        <dbReference type="Pfam" id="PF00586"/>
    </source>
</evidence>
<feature type="binding site" evidence="2">
    <location>
        <position position="44"/>
    </location>
    <ligand>
        <name>Mg(2+)</name>
        <dbReference type="ChEBI" id="CHEBI:18420"/>
        <label>1</label>
    </ligand>
</feature>
<organism evidence="5 6">
    <name type="scientific">Dokdonella immobilis</name>
    <dbReference type="NCBI Taxonomy" id="578942"/>
    <lineage>
        <taxon>Bacteria</taxon>
        <taxon>Pseudomonadati</taxon>
        <taxon>Pseudomonadota</taxon>
        <taxon>Gammaproteobacteria</taxon>
        <taxon>Lysobacterales</taxon>
        <taxon>Rhodanobacteraceae</taxon>
        <taxon>Dokdonella</taxon>
    </lineage>
</organism>
<feature type="binding site" evidence="2">
    <location>
        <position position="28"/>
    </location>
    <ligand>
        <name>Mg(2+)</name>
        <dbReference type="ChEBI" id="CHEBI:18420"/>
        <label>3</label>
    </ligand>
</feature>
<feature type="binding site" evidence="2">
    <location>
        <position position="28"/>
    </location>
    <ligand>
        <name>Mg(2+)</name>
        <dbReference type="ChEBI" id="CHEBI:18420"/>
        <label>4</label>
    </ligand>
</feature>
<feature type="binding site" evidence="2">
    <location>
        <position position="216"/>
    </location>
    <ligand>
        <name>Mg(2+)</name>
        <dbReference type="ChEBI" id="CHEBI:18420"/>
        <label>3</label>
    </ligand>
</feature>
<keyword evidence="1 2" id="KW-0784">Thiamine biosynthesis</keyword>
<comment type="catalytic activity">
    <reaction evidence="2">
        <text>thiamine phosphate + ATP = thiamine diphosphate + ADP</text>
        <dbReference type="Rhea" id="RHEA:15913"/>
        <dbReference type="ChEBI" id="CHEBI:30616"/>
        <dbReference type="ChEBI" id="CHEBI:37575"/>
        <dbReference type="ChEBI" id="CHEBI:58937"/>
        <dbReference type="ChEBI" id="CHEBI:456216"/>
        <dbReference type="EC" id="2.7.4.16"/>
    </reaction>
</comment>
<comment type="miscellaneous">
    <text evidence="2">Reaction mechanism of ThiL seems to utilize a direct, inline transfer of the gamma-phosphate of ATP to TMP rather than a phosphorylated enzyme intermediate.</text>
</comment>
<feature type="binding site" evidence="2">
    <location>
        <position position="323"/>
    </location>
    <ligand>
        <name>substrate</name>
    </ligand>
</feature>
<feature type="binding site" evidence="2">
    <location>
        <position position="73"/>
    </location>
    <ligand>
        <name>Mg(2+)</name>
        <dbReference type="ChEBI" id="CHEBI:18420"/>
        <label>4</label>
    </ligand>
</feature>
<dbReference type="GO" id="GO:0009030">
    <property type="term" value="F:thiamine-phosphate kinase activity"/>
    <property type="evidence" value="ECO:0007669"/>
    <property type="project" value="UniProtKB-UniRule"/>
</dbReference>
<gene>
    <name evidence="2" type="primary">thiL</name>
    <name evidence="5" type="ORF">SAMN05216289_1192</name>
</gene>
<feature type="binding site" evidence="2">
    <location>
        <begin position="119"/>
        <end position="120"/>
    </location>
    <ligand>
        <name>ATP</name>
        <dbReference type="ChEBI" id="CHEBI:30616"/>
    </ligand>
</feature>
<dbReference type="STRING" id="578942.SAMN05216289_1192"/>
<evidence type="ECO:0000256" key="2">
    <source>
        <dbReference type="HAMAP-Rule" id="MF_02128"/>
    </source>
</evidence>
<feature type="binding site" evidence="2">
    <location>
        <position position="219"/>
    </location>
    <ligand>
        <name>Mg(2+)</name>
        <dbReference type="ChEBI" id="CHEBI:18420"/>
        <label>5</label>
    </ligand>
</feature>
<keyword evidence="2" id="KW-0808">Transferase</keyword>
<comment type="caution">
    <text evidence="2">Lacks conserved residue(s) required for the propagation of feature annotation.</text>
</comment>
<evidence type="ECO:0000256" key="1">
    <source>
        <dbReference type="ARBA" id="ARBA00022977"/>
    </source>
</evidence>
<comment type="pathway">
    <text evidence="2">Cofactor biosynthesis; thiamine diphosphate biosynthesis; thiamine diphosphate from thiamine phosphate: step 1/1.</text>
</comment>
<dbReference type="GO" id="GO:0005524">
    <property type="term" value="F:ATP binding"/>
    <property type="evidence" value="ECO:0007669"/>
    <property type="project" value="UniProtKB-UniRule"/>
</dbReference>
<dbReference type="EC" id="2.7.4.16" evidence="2"/>
<dbReference type="InterPro" id="IPR010918">
    <property type="entry name" value="PurM-like_C_dom"/>
</dbReference>
<comment type="similarity">
    <text evidence="2">Belongs to the thiamine-monophosphate kinase family.</text>
</comment>
<dbReference type="UniPathway" id="UPA00060">
    <property type="reaction ID" value="UER00142"/>
</dbReference>
<dbReference type="HAMAP" id="MF_02128">
    <property type="entry name" value="TMP_kinase"/>
    <property type="match status" value="1"/>
</dbReference>
<keyword evidence="2" id="KW-0460">Magnesium</keyword>
<keyword evidence="2" id="KW-0067">ATP-binding</keyword>
<dbReference type="EMBL" id="FOVF01000019">
    <property type="protein sequence ID" value="SFN39990.1"/>
    <property type="molecule type" value="Genomic_DNA"/>
</dbReference>
<evidence type="ECO:0000313" key="5">
    <source>
        <dbReference type="EMBL" id="SFN39990.1"/>
    </source>
</evidence>
<accession>A0A1I4YQT8</accession>
<dbReference type="Gene3D" id="3.90.650.10">
    <property type="entry name" value="PurM-like C-terminal domain"/>
    <property type="match status" value="1"/>
</dbReference>
<feature type="binding site" evidence="2">
    <location>
        <position position="267"/>
    </location>
    <ligand>
        <name>substrate</name>
    </ligand>
</feature>
<keyword evidence="2" id="KW-0547">Nucleotide-binding</keyword>
<feature type="domain" description="PurM-like N-terminal" evidence="3">
    <location>
        <begin position="26"/>
        <end position="136"/>
    </location>
</feature>
<dbReference type="InterPro" id="IPR036921">
    <property type="entry name" value="PurM-like_N_sf"/>
</dbReference>
<dbReference type="AlphaFoldDB" id="A0A1I4YQT8"/>
<dbReference type="NCBIfam" id="TIGR01379">
    <property type="entry name" value="thiL"/>
    <property type="match status" value="1"/>
</dbReference>
<dbReference type="RefSeq" id="WP_092408584.1">
    <property type="nucleotide sequence ID" value="NZ_FOVF01000019.1"/>
</dbReference>
<keyword evidence="2 5" id="KW-0418">Kinase</keyword>
<proteinExistence type="inferred from homology"/>
<dbReference type="Pfam" id="PF00586">
    <property type="entry name" value="AIRS"/>
    <property type="match status" value="1"/>
</dbReference>
<feature type="binding site" evidence="2">
    <location>
        <position position="45"/>
    </location>
    <ligand>
        <name>Mg(2+)</name>
        <dbReference type="ChEBI" id="CHEBI:18420"/>
        <label>1</label>
    </ligand>
</feature>
<reference evidence="5 6" key="1">
    <citation type="submission" date="2016-10" db="EMBL/GenBank/DDBJ databases">
        <authorList>
            <person name="de Groot N.N."/>
        </authorList>
    </citation>
    <scope>NUCLEOTIDE SEQUENCE [LARGE SCALE GENOMIC DNA]</scope>
    <source>
        <strain evidence="5 6">CGMCC 1.7659</strain>
    </source>
</reference>
<feature type="binding site" evidence="2">
    <location>
        <position position="144"/>
    </location>
    <ligand>
        <name>ATP</name>
        <dbReference type="ChEBI" id="CHEBI:30616"/>
    </ligand>
</feature>
<dbReference type="GO" id="GO:0000287">
    <property type="term" value="F:magnesium ion binding"/>
    <property type="evidence" value="ECO:0007669"/>
    <property type="project" value="UniProtKB-UniRule"/>
</dbReference>
<feature type="binding site" evidence="2">
    <location>
        <position position="120"/>
    </location>
    <ligand>
        <name>Mg(2+)</name>
        <dbReference type="ChEBI" id="CHEBI:18420"/>
        <label>1</label>
    </ligand>
</feature>
<dbReference type="OrthoDB" id="9802811at2"/>
<feature type="binding site" evidence="2">
    <location>
        <position position="73"/>
    </location>
    <ligand>
        <name>Mg(2+)</name>
        <dbReference type="ChEBI" id="CHEBI:18420"/>
        <label>2</label>
    </ligand>
</feature>
<feature type="binding site" evidence="2">
    <location>
        <position position="52"/>
    </location>
    <ligand>
        <name>substrate</name>
    </ligand>
</feature>
<name>A0A1I4YQT8_9GAMM</name>
<keyword evidence="6" id="KW-1185">Reference proteome</keyword>
<dbReference type="InterPro" id="IPR016188">
    <property type="entry name" value="PurM-like_N"/>
</dbReference>
<dbReference type="InterPro" id="IPR036676">
    <property type="entry name" value="PurM-like_C_sf"/>
</dbReference>
<dbReference type="PANTHER" id="PTHR30270:SF0">
    <property type="entry name" value="THIAMINE-MONOPHOSPHATE KINASE"/>
    <property type="match status" value="1"/>
</dbReference>
<comment type="function">
    <text evidence="2">Catalyzes the ATP-dependent phosphorylation of thiamine-monophosphate (TMP) to form thiamine-pyrophosphate (TPP), the active form of vitamin B1.</text>
</comment>
<evidence type="ECO:0000313" key="6">
    <source>
        <dbReference type="Proteomes" id="UP000198575"/>
    </source>
</evidence>
<dbReference type="PIRSF" id="PIRSF005303">
    <property type="entry name" value="Thiam_monoph_kin"/>
    <property type="match status" value="1"/>
</dbReference>
<dbReference type="GO" id="GO:0009228">
    <property type="term" value="P:thiamine biosynthetic process"/>
    <property type="evidence" value="ECO:0007669"/>
    <property type="project" value="UniProtKB-KW"/>
</dbReference>
<feature type="binding site" evidence="2">
    <location>
        <position position="218"/>
    </location>
    <ligand>
        <name>ATP</name>
        <dbReference type="ChEBI" id="CHEBI:30616"/>
    </ligand>
</feature>
<sequence>MAEFDLIELFRSRCARVRADVTLGIGDDAAVVAVPAGCELVVCTDTLVAGVHFPLHTQAADIGWKALAVNLSDLAAMGATPAWATLALTLPDANRAFVEHFASGFAELAEQHALALIGGDTTRGPLTASVTAFGFVPIGMALRRDGARVGDAVLVTGTMGDAAAGLGCVGEQERDTAIVPSAPESARIALRARLDRPQPRIAVGEMLRGRASACIDVSDGLVADLGHIAAASGVGIEIELARVPASEAFRAAVVADRQSTLQLAGGDDYELAFTIAEADVEAALAALRASGLPTTRIGRVVRGSGVLVLDRDGNPMDLPRRGWEHFT</sequence>
<feature type="domain" description="PurM-like C-terminal" evidence="4">
    <location>
        <begin position="148"/>
        <end position="305"/>
    </location>
</feature>
<dbReference type="SUPFAM" id="SSF55326">
    <property type="entry name" value="PurM N-terminal domain-like"/>
    <property type="match status" value="1"/>
</dbReference>
<dbReference type="SUPFAM" id="SSF56042">
    <property type="entry name" value="PurM C-terminal domain-like"/>
    <property type="match status" value="1"/>
</dbReference>
<evidence type="ECO:0000259" key="4">
    <source>
        <dbReference type="Pfam" id="PF02769"/>
    </source>
</evidence>
<dbReference type="PANTHER" id="PTHR30270">
    <property type="entry name" value="THIAMINE-MONOPHOSPHATE KINASE"/>
    <property type="match status" value="1"/>
</dbReference>
<feature type="binding site" evidence="2">
    <location>
        <position position="73"/>
    </location>
    <ligand>
        <name>Mg(2+)</name>
        <dbReference type="ChEBI" id="CHEBI:18420"/>
        <label>3</label>
    </ligand>
</feature>
<dbReference type="Gene3D" id="3.30.1330.10">
    <property type="entry name" value="PurM-like, N-terminal domain"/>
    <property type="match status" value="1"/>
</dbReference>
<keyword evidence="2" id="KW-0479">Metal-binding</keyword>
<protein>
    <recommendedName>
        <fullName evidence="2">Thiamine-monophosphate kinase</fullName>
        <shortName evidence="2">TMP kinase</shortName>
        <shortName evidence="2">Thiamine-phosphate kinase</shortName>
        <ecNumber evidence="2">2.7.4.16</ecNumber>
    </recommendedName>
</protein>
<dbReference type="CDD" id="cd02194">
    <property type="entry name" value="ThiL"/>
    <property type="match status" value="1"/>
</dbReference>
<dbReference type="GO" id="GO:0009229">
    <property type="term" value="P:thiamine diphosphate biosynthetic process"/>
    <property type="evidence" value="ECO:0007669"/>
    <property type="project" value="UniProtKB-UniRule"/>
</dbReference>
<dbReference type="Pfam" id="PF02769">
    <property type="entry name" value="AIRS_C"/>
    <property type="match status" value="1"/>
</dbReference>
<dbReference type="InterPro" id="IPR006283">
    <property type="entry name" value="ThiL-like"/>
</dbReference>